<comment type="caution">
    <text evidence="1">The sequence shown here is derived from an EMBL/GenBank/DDBJ whole genome shotgun (WGS) entry which is preliminary data.</text>
</comment>
<sequence>MENHQHESAQSPFEDIKNNIKTYRSNGHFVEAARLIEDLPKNFRCSRVVAIEAAQLYLVQGQFRLAAETCDNVSEPTFADLKSESFALSSQDEDAVAFELLRAYIWIGRFSKLKTALKIAQRLGSAWNLDKPVIPGTIADSSKEAEDGGLLISSTNEGLEKEALGRNIPQISEYRVLMVFYYWKIMVVAAEQGLLDESATKAAALMPISSLRRALQVMNRLREARFLVYFEIGLIKTPEEAMQQLQGFLKTLDSDKWDTERALTLADIFELQLQSSDEVILAKAQDTFEEAQKIFNKISHAFGNIDLDLARVSFDRTISAGEKFVRKTSIVDRYFQAGHYQNGIRCLTSAVSHETLDDPYVGQLISAIKLLQQKVDEVGSEILQQLALIHSVCQASLNASEYGFVLKALEPYYANVPEEIGPKNHSNIAMAMAMVYGSFGSNMKALKAAEESLEIAKSGTSYETCSDAALLLGRFRLAVSEQYPTESAEAMKWLSSAMDILKEWIEKDSENGYINGEIQKCLLVGGWENMRVIRQSELKSTPVEKPWIERVKKLLSSPTDVLKQNDVIDLEIRVLMRQQNFLESSKLSADYLNDLDRLPSVSPRIKAQAYEALQLAVKQRWSSLDLAYKSLQLWRQTNGSEAIIIKTNFFGDILSEAVQMIPEDSKRELLRRSQTHLARNWLFLKNYYEE</sequence>
<protein>
    <submittedName>
        <fullName evidence="1">Uncharacterized protein</fullName>
    </submittedName>
</protein>
<dbReference type="Proteomes" id="UP000517252">
    <property type="component" value="Unassembled WGS sequence"/>
</dbReference>
<organism evidence="1 2">
    <name type="scientific">Trichoderma asperellum</name>
    <name type="common">Filamentous fungus</name>
    <dbReference type="NCBI Taxonomy" id="101201"/>
    <lineage>
        <taxon>Eukaryota</taxon>
        <taxon>Fungi</taxon>
        <taxon>Dikarya</taxon>
        <taxon>Ascomycota</taxon>
        <taxon>Pezizomycotina</taxon>
        <taxon>Sordariomycetes</taxon>
        <taxon>Hypocreomycetidae</taxon>
        <taxon>Hypocreales</taxon>
        <taxon>Hypocreaceae</taxon>
        <taxon>Trichoderma</taxon>
    </lineage>
</organism>
<reference evidence="1 2" key="1">
    <citation type="submission" date="2020-07" db="EMBL/GenBank/DDBJ databases">
        <title>Trichoderma asperellum IC-1 whole genome shotgun sequence.</title>
        <authorList>
            <person name="Kanamasa S."/>
            <person name="Takahashi H."/>
        </authorList>
    </citation>
    <scope>NUCLEOTIDE SEQUENCE [LARGE SCALE GENOMIC DNA]</scope>
    <source>
        <strain evidence="1 2">IC-1</strain>
    </source>
</reference>
<evidence type="ECO:0000313" key="2">
    <source>
        <dbReference type="Proteomes" id="UP000517252"/>
    </source>
</evidence>
<dbReference type="Gene3D" id="1.25.40.10">
    <property type="entry name" value="Tetratricopeptide repeat domain"/>
    <property type="match status" value="1"/>
</dbReference>
<dbReference type="InterPro" id="IPR011990">
    <property type="entry name" value="TPR-like_helical_dom_sf"/>
</dbReference>
<proteinExistence type="predicted"/>
<dbReference type="OrthoDB" id="4887893at2759"/>
<dbReference type="AlphaFoldDB" id="A0A6V8R6K9"/>
<dbReference type="EMBL" id="BLZH01000010">
    <property type="protein sequence ID" value="GFP58628.1"/>
    <property type="molecule type" value="Genomic_DNA"/>
</dbReference>
<gene>
    <name evidence="1" type="ORF">TASIC1_0010043900</name>
</gene>
<evidence type="ECO:0000313" key="1">
    <source>
        <dbReference type="EMBL" id="GFP58628.1"/>
    </source>
</evidence>
<accession>A0A6V8R6K9</accession>
<name>A0A6V8R6K9_TRIAP</name>